<sequence>MRKLLISVSTVVILSACNPFNSCTSPLPEEMPDDFEFSLQYGYSMSNELNTFENTFTKDLIADGTDTTEMVLSEEERMFIYGKLRSVDLWALPTETGTPCYEPHESYHLTMIADGEETNLEWKTSCSAKKLNQWKRVMNEIEDDIIHVRQEYQELPEASGGYD</sequence>
<evidence type="ECO:0000313" key="1">
    <source>
        <dbReference type="EMBL" id="TSB45558.1"/>
    </source>
</evidence>
<dbReference type="RefSeq" id="WP_143849747.1">
    <property type="nucleotide sequence ID" value="NZ_VLXZ01000010.1"/>
</dbReference>
<keyword evidence="2" id="KW-1185">Reference proteome</keyword>
<dbReference type="OrthoDB" id="1954789at2"/>
<reference evidence="1 2" key="1">
    <citation type="submission" date="2019-07" db="EMBL/GenBank/DDBJ databases">
        <authorList>
            <person name="Park Y.J."/>
            <person name="Jeong S.E."/>
            <person name="Jung H.S."/>
        </authorList>
    </citation>
    <scope>NUCLEOTIDE SEQUENCE [LARGE SCALE GENOMIC DNA]</scope>
    <source>
        <strain evidence="2">P16(2019)</strain>
    </source>
</reference>
<organism evidence="1 2">
    <name type="scientific">Alkalicoccobacillus porphyridii</name>
    <dbReference type="NCBI Taxonomy" id="2597270"/>
    <lineage>
        <taxon>Bacteria</taxon>
        <taxon>Bacillati</taxon>
        <taxon>Bacillota</taxon>
        <taxon>Bacilli</taxon>
        <taxon>Bacillales</taxon>
        <taxon>Bacillaceae</taxon>
        <taxon>Alkalicoccobacillus</taxon>
    </lineage>
</organism>
<dbReference type="PROSITE" id="PS51257">
    <property type="entry name" value="PROKAR_LIPOPROTEIN"/>
    <property type="match status" value="1"/>
</dbReference>
<dbReference type="Proteomes" id="UP000318521">
    <property type="component" value="Unassembled WGS sequence"/>
</dbReference>
<dbReference type="EMBL" id="VLXZ01000010">
    <property type="protein sequence ID" value="TSB45558.1"/>
    <property type="molecule type" value="Genomic_DNA"/>
</dbReference>
<evidence type="ECO:0000313" key="2">
    <source>
        <dbReference type="Proteomes" id="UP000318521"/>
    </source>
</evidence>
<protein>
    <submittedName>
        <fullName evidence="1">Uncharacterized protein</fullName>
    </submittedName>
</protein>
<dbReference type="AlphaFoldDB" id="A0A553ZVQ2"/>
<proteinExistence type="predicted"/>
<gene>
    <name evidence="1" type="ORF">FN960_15425</name>
</gene>
<accession>A0A553ZVQ2</accession>
<name>A0A553ZVQ2_9BACI</name>
<comment type="caution">
    <text evidence="1">The sequence shown here is derived from an EMBL/GenBank/DDBJ whole genome shotgun (WGS) entry which is preliminary data.</text>
</comment>